<proteinExistence type="predicted"/>
<organism evidence="2 3">
    <name type="scientific">Geodia barretti</name>
    <name type="common">Barrett's horny sponge</name>
    <dbReference type="NCBI Taxonomy" id="519541"/>
    <lineage>
        <taxon>Eukaryota</taxon>
        <taxon>Metazoa</taxon>
        <taxon>Porifera</taxon>
        <taxon>Demospongiae</taxon>
        <taxon>Heteroscleromorpha</taxon>
        <taxon>Tetractinellida</taxon>
        <taxon>Astrophorina</taxon>
        <taxon>Geodiidae</taxon>
        <taxon>Geodia</taxon>
    </lineage>
</organism>
<accession>A0AA35S0X8</accession>
<feature type="region of interest" description="Disordered" evidence="1">
    <location>
        <begin position="60"/>
        <end position="85"/>
    </location>
</feature>
<name>A0AA35S0X8_GEOBA</name>
<dbReference type="EMBL" id="CASHTH010001837">
    <property type="protein sequence ID" value="CAI8020587.1"/>
    <property type="molecule type" value="Genomic_DNA"/>
</dbReference>
<feature type="compositionally biased region" description="Polar residues" evidence="1">
    <location>
        <begin position="61"/>
        <end position="72"/>
    </location>
</feature>
<keyword evidence="3" id="KW-1185">Reference proteome</keyword>
<protein>
    <submittedName>
        <fullName evidence="2">Uncharacterized protein</fullName>
    </submittedName>
</protein>
<feature type="region of interest" description="Disordered" evidence="1">
    <location>
        <begin position="1"/>
        <end position="41"/>
    </location>
</feature>
<evidence type="ECO:0000256" key="1">
    <source>
        <dbReference type="SAM" id="MobiDB-lite"/>
    </source>
</evidence>
<evidence type="ECO:0000313" key="3">
    <source>
        <dbReference type="Proteomes" id="UP001174909"/>
    </source>
</evidence>
<reference evidence="2" key="1">
    <citation type="submission" date="2023-03" db="EMBL/GenBank/DDBJ databases">
        <authorList>
            <person name="Steffen K."/>
            <person name="Cardenas P."/>
        </authorList>
    </citation>
    <scope>NUCLEOTIDE SEQUENCE</scope>
</reference>
<feature type="compositionally biased region" description="Polar residues" evidence="1">
    <location>
        <begin position="28"/>
        <end position="41"/>
    </location>
</feature>
<comment type="caution">
    <text evidence="2">The sequence shown here is derived from an EMBL/GenBank/DDBJ whole genome shotgun (WGS) entry which is preliminary data.</text>
</comment>
<sequence length="105" mass="11342">MPAGTAQGSIMDELQNRQQSHHAEDGGQLSSSTGINMSISGTPPRVLIIQAEGTRSYGAITENSPRRSQPINLHQDHGHTCKSRKSQTPRNLFCCLCGSHVTICN</sequence>
<dbReference type="AlphaFoldDB" id="A0AA35S0X8"/>
<dbReference type="Proteomes" id="UP001174909">
    <property type="component" value="Unassembled WGS sequence"/>
</dbReference>
<gene>
    <name evidence="2" type="ORF">GBAR_LOCUS12303</name>
</gene>
<evidence type="ECO:0000313" key="2">
    <source>
        <dbReference type="EMBL" id="CAI8020587.1"/>
    </source>
</evidence>